<evidence type="ECO:0000313" key="3">
    <source>
        <dbReference type="Proteomes" id="UP000001058"/>
    </source>
</evidence>
<dbReference type="Gene3D" id="3.40.33.10">
    <property type="entry name" value="CAP"/>
    <property type="match status" value="1"/>
</dbReference>
<name>D8UHQ2_VOLCA</name>
<dbReference type="SUPFAM" id="SSF55797">
    <property type="entry name" value="PR-1-like"/>
    <property type="match status" value="1"/>
</dbReference>
<keyword evidence="3" id="KW-1185">Reference proteome</keyword>
<dbReference type="CDD" id="cd05382">
    <property type="entry name" value="CAP_GAPR1-like"/>
    <property type="match status" value="1"/>
</dbReference>
<dbReference type="InterPro" id="IPR014044">
    <property type="entry name" value="CAP_dom"/>
</dbReference>
<dbReference type="OrthoDB" id="337038at2759"/>
<dbReference type="Proteomes" id="UP000001058">
    <property type="component" value="Unassembled WGS sequence"/>
</dbReference>
<dbReference type="PANTHER" id="PTHR10334">
    <property type="entry name" value="CYSTEINE-RICH SECRETORY PROTEIN-RELATED"/>
    <property type="match status" value="1"/>
</dbReference>
<accession>D8UHQ2</accession>
<dbReference type="InterPro" id="IPR018244">
    <property type="entry name" value="Allrgn_V5/Tpx1_CS"/>
</dbReference>
<dbReference type="InterPro" id="IPR034113">
    <property type="entry name" value="SCP_GAPR1-like"/>
</dbReference>
<dbReference type="PRINTS" id="PR00837">
    <property type="entry name" value="V5TPXLIKE"/>
</dbReference>
<dbReference type="RefSeq" id="XP_002958212.1">
    <property type="nucleotide sequence ID" value="XM_002958166.1"/>
</dbReference>
<dbReference type="Pfam" id="PF00188">
    <property type="entry name" value="CAP"/>
    <property type="match status" value="1"/>
</dbReference>
<dbReference type="InParanoid" id="D8UHQ2"/>
<feature type="domain" description="SCP" evidence="1">
    <location>
        <begin position="3"/>
        <end position="133"/>
    </location>
</feature>
<evidence type="ECO:0000259" key="1">
    <source>
        <dbReference type="SMART" id="SM00198"/>
    </source>
</evidence>
<dbReference type="eggNOG" id="KOG3017">
    <property type="taxonomic scope" value="Eukaryota"/>
</dbReference>
<proteinExistence type="predicted"/>
<dbReference type="InterPro" id="IPR001283">
    <property type="entry name" value="CRISP-related"/>
</dbReference>
<dbReference type="GO" id="GO:0005576">
    <property type="term" value="C:extracellular region"/>
    <property type="evidence" value="ECO:0007669"/>
    <property type="project" value="InterPro"/>
</dbReference>
<dbReference type="KEGG" id="vcn:VOLCADRAFT_77846"/>
<protein>
    <recommendedName>
        <fullName evidence="1">SCP domain-containing protein</fullName>
    </recommendedName>
</protein>
<dbReference type="AlphaFoldDB" id="D8UHQ2"/>
<sequence>MARHFQGAVDRHNYYRALHGAPRLMWSPELAYDAAAYAVVAAKNYHAGRGLQHARNLQLLDQGENLAAGHASAEEAVDSFYSEVELYNYYKPGFSTITGHFTQVVWQGSTQIGIAEVDRVYVFRYRPAGNVCGTFQDNVLPPDFRAPSPMAVRRRQAY</sequence>
<dbReference type="PROSITE" id="PS01009">
    <property type="entry name" value="CRISP_1"/>
    <property type="match status" value="1"/>
</dbReference>
<reference evidence="2 3" key="1">
    <citation type="journal article" date="2010" name="Science">
        <title>Genomic analysis of organismal complexity in the multicellular green alga Volvox carteri.</title>
        <authorList>
            <person name="Prochnik S.E."/>
            <person name="Umen J."/>
            <person name="Nedelcu A.M."/>
            <person name="Hallmann A."/>
            <person name="Miller S.M."/>
            <person name="Nishii I."/>
            <person name="Ferris P."/>
            <person name="Kuo A."/>
            <person name="Mitros T."/>
            <person name="Fritz-Laylin L.K."/>
            <person name="Hellsten U."/>
            <person name="Chapman J."/>
            <person name="Simakov O."/>
            <person name="Rensing S.A."/>
            <person name="Terry A."/>
            <person name="Pangilinan J."/>
            <person name="Kapitonov V."/>
            <person name="Jurka J."/>
            <person name="Salamov A."/>
            <person name="Shapiro H."/>
            <person name="Schmutz J."/>
            <person name="Grimwood J."/>
            <person name="Lindquist E."/>
            <person name="Lucas S."/>
            <person name="Grigoriev I.V."/>
            <person name="Schmitt R."/>
            <person name="Kirk D."/>
            <person name="Rokhsar D.S."/>
        </authorList>
    </citation>
    <scope>NUCLEOTIDE SEQUENCE [LARGE SCALE GENOMIC DNA]</scope>
    <source>
        <strain evidence="3">f. Nagariensis / Eve</strain>
    </source>
</reference>
<dbReference type="SMART" id="SM00198">
    <property type="entry name" value="SCP"/>
    <property type="match status" value="1"/>
</dbReference>
<dbReference type="GeneID" id="9623308"/>
<organism evidence="3">
    <name type="scientific">Volvox carteri f. nagariensis</name>
    <dbReference type="NCBI Taxonomy" id="3068"/>
    <lineage>
        <taxon>Eukaryota</taxon>
        <taxon>Viridiplantae</taxon>
        <taxon>Chlorophyta</taxon>
        <taxon>core chlorophytes</taxon>
        <taxon>Chlorophyceae</taxon>
        <taxon>CS clade</taxon>
        <taxon>Chlamydomonadales</taxon>
        <taxon>Volvocaceae</taxon>
        <taxon>Volvox</taxon>
    </lineage>
</organism>
<dbReference type="InterPro" id="IPR035940">
    <property type="entry name" value="CAP_sf"/>
</dbReference>
<gene>
    <name evidence="2" type="ORF">VOLCADRAFT_77846</name>
</gene>
<evidence type="ECO:0000313" key="2">
    <source>
        <dbReference type="EMBL" id="EFJ40746.1"/>
    </source>
</evidence>
<dbReference type="EMBL" id="GL378408">
    <property type="protein sequence ID" value="EFJ40746.1"/>
    <property type="molecule type" value="Genomic_DNA"/>
</dbReference>